<dbReference type="EMBL" id="JAIWYP010000001">
    <property type="protein sequence ID" value="KAH3881076.1"/>
    <property type="molecule type" value="Genomic_DNA"/>
</dbReference>
<accession>A0A9D4MRC5</accession>
<reference evidence="1" key="2">
    <citation type="submission" date="2020-11" db="EMBL/GenBank/DDBJ databases">
        <authorList>
            <person name="McCartney M.A."/>
            <person name="Auch B."/>
            <person name="Kono T."/>
            <person name="Mallez S."/>
            <person name="Becker A."/>
            <person name="Gohl D.M."/>
            <person name="Silverstein K.A.T."/>
            <person name="Koren S."/>
            <person name="Bechman K.B."/>
            <person name="Herman A."/>
            <person name="Abrahante J.E."/>
            <person name="Garbe J."/>
        </authorList>
    </citation>
    <scope>NUCLEOTIDE SEQUENCE</scope>
    <source>
        <strain evidence="1">Duluth1</strain>
        <tissue evidence="1">Whole animal</tissue>
    </source>
</reference>
<evidence type="ECO:0000313" key="1">
    <source>
        <dbReference type="EMBL" id="KAH3881076.1"/>
    </source>
</evidence>
<dbReference type="AlphaFoldDB" id="A0A9D4MRC5"/>
<name>A0A9D4MRC5_DREPO</name>
<gene>
    <name evidence="1" type="ORF">DPMN_005000</name>
</gene>
<sequence>MNALLGVRQVTCVCGNAKNPGIRIKILRYFHCGERSPKMRCVGIKVRSSSHVGSHKAISNKPWQSFLFPLCTGSIQQGHPVTTWDGSKGIAQAPGIPLNNNNIAKFASSPSISTSNSASSSPTLASAPTANVDAILFTFPKVGGVSPADSQCQPSPVVPSPVVPGPTVVVSKTQAPAGAKSGTSPGDRFGHFKYFTDK</sequence>
<dbReference type="Proteomes" id="UP000828390">
    <property type="component" value="Unassembled WGS sequence"/>
</dbReference>
<protein>
    <submittedName>
        <fullName evidence="1">Uncharacterized protein</fullName>
    </submittedName>
</protein>
<evidence type="ECO:0000313" key="2">
    <source>
        <dbReference type="Proteomes" id="UP000828390"/>
    </source>
</evidence>
<reference evidence="1" key="1">
    <citation type="journal article" date="2019" name="bioRxiv">
        <title>The Genome of the Zebra Mussel, Dreissena polymorpha: A Resource for Invasive Species Research.</title>
        <authorList>
            <person name="McCartney M.A."/>
            <person name="Auch B."/>
            <person name="Kono T."/>
            <person name="Mallez S."/>
            <person name="Zhang Y."/>
            <person name="Obille A."/>
            <person name="Becker A."/>
            <person name="Abrahante J.E."/>
            <person name="Garbe J."/>
            <person name="Badalamenti J.P."/>
            <person name="Herman A."/>
            <person name="Mangelson H."/>
            <person name="Liachko I."/>
            <person name="Sullivan S."/>
            <person name="Sone E.D."/>
            <person name="Koren S."/>
            <person name="Silverstein K.A.T."/>
            <person name="Beckman K.B."/>
            <person name="Gohl D.M."/>
        </authorList>
    </citation>
    <scope>NUCLEOTIDE SEQUENCE</scope>
    <source>
        <strain evidence="1">Duluth1</strain>
        <tissue evidence="1">Whole animal</tissue>
    </source>
</reference>
<organism evidence="1 2">
    <name type="scientific">Dreissena polymorpha</name>
    <name type="common">Zebra mussel</name>
    <name type="synonym">Mytilus polymorpha</name>
    <dbReference type="NCBI Taxonomy" id="45954"/>
    <lineage>
        <taxon>Eukaryota</taxon>
        <taxon>Metazoa</taxon>
        <taxon>Spiralia</taxon>
        <taxon>Lophotrochozoa</taxon>
        <taxon>Mollusca</taxon>
        <taxon>Bivalvia</taxon>
        <taxon>Autobranchia</taxon>
        <taxon>Heteroconchia</taxon>
        <taxon>Euheterodonta</taxon>
        <taxon>Imparidentia</taxon>
        <taxon>Neoheterodontei</taxon>
        <taxon>Myida</taxon>
        <taxon>Dreissenoidea</taxon>
        <taxon>Dreissenidae</taxon>
        <taxon>Dreissena</taxon>
    </lineage>
</organism>
<comment type="caution">
    <text evidence="1">The sequence shown here is derived from an EMBL/GenBank/DDBJ whole genome shotgun (WGS) entry which is preliminary data.</text>
</comment>
<proteinExistence type="predicted"/>
<keyword evidence="2" id="KW-1185">Reference proteome</keyword>